<dbReference type="AlphaFoldDB" id="A0A8S8ZL58"/>
<comment type="caution">
    <text evidence="2">The sequence shown here is derived from an EMBL/GenBank/DDBJ whole genome shotgun (WGS) entry which is preliminary data.</text>
</comment>
<sequence>MAFGIMASTPDLSQPDEKDIAIDPDDSVSMTSDSSTIHLRTPTSSSISSFHRSNNIPYIIRDCAPGPGSTYIIVHKSGGENKALIIVGKHLRLATPLELLPNPPVLNSAQAKTFAGICNWHWHCQESDGWLGFRNAATGRWLNSAVPTKTSESVAIQASSTEFAVLEQFCVRKKKDEEEGYALLKRVDLPRRPVCLMPVGFNFSTLTTPAFENGHQSFLAANSIHTQKTSWEFVKVDHGFVSL</sequence>
<evidence type="ECO:0000313" key="3">
    <source>
        <dbReference type="Proteomes" id="UP000433876"/>
    </source>
</evidence>
<dbReference type="PANTHER" id="PTHR39697:SF1">
    <property type="entry name" value="RICIN B LECTIN DOMAIN-CONTAINING PROTEIN"/>
    <property type="match status" value="1"/>
</dbReference>
<dbReference type="OMA" id="PGSTYII"/>
<dbReference type="EMBL" id="NMPR01000152">
    <property type="protein sequence ID" value="KAA8629032.1"/>
    <property type="molecule type" value="Genomic_DNA"/>
</dbReference>
<dbReference type="Proteomes" id="UP000433876">
    <property type="component" value="Unassembled WGS sequence"/>
</dbReference>
<evidence type="ECO:0000313" key="2">
    <source>
        <dbReference type="EMBL" id="KAA8629032.1"/>
    </source>
</evidence>
<gene>
    <name evidence="2" type="ORF">SMACR_03347</name>
</gene>
<name>A0A8S8ZL58_SORMA</name>
<evidence type="ECO:0000256" key="1">
    <source>
        <dbReference type="SAM" id="MobiDB-lite"/>
    </source>
</evidence>
<protein>
    <submittedName>
        <fullName evidence="2">Uncharacterized protein</fullName>
    </submittedName>
</protein>
<feature type="region of interest" description="Disordered" evidence="1">
    <location>
        <begin position="1"/>
        <end position="40"/>
    </location>
</feature>
<accession>A0A8S8ZL58</accession>
<reference evidence="2 3" key="1">
    <citation type="submission" date="2017-07" db="EMBL/GenBank/DDBJ databases">
        <title>Genome sequence of the Sordaria macrospora wild type strain R19027.</title>
        <authorList>
            <person name="Nowrousian M."/>
            <person name="Teichert I."/>
            <person name="Kueck U."/>
        </authorList>
    </citation>
    <scope>NUCLEOTIDE SEQUENCE [LARGE SCALE GENOMIC DNA]</scope>
    <source>
        <strain evidence="2 3">R19027</strain>
        <tissue evidence="2">Mycelium</tissue>
    </source>
</reference>
<dbReference type="PANTHER" id="PTHR39697">
    <property type="entry name" value="RICIN B LECTIN DOMAIN-CONTAINING PROTEIN-RELATED"/>
    <property type="match status" value="1"/>
</dbReference>
<organism evidence="2 3">
    <name type="scientific">Sordaria macrospora</name>
    <dbReference type="NCBI Taxonomy" id="5147"/>
    <lineage>
        <taxon>Eukaryota</taxon>
        <taxon>Fungi</taxon>
        <taxon>Dikarya</taxon>
        <taxon>Ascomycota</taxon>
        <taxon>Pezizomycotina</taxon>
        <taxon>Sordariomycetes</taxon>
        <taxon>Sordariomycetidae</taxon>
        <taxon>Sordariales</taxon>
        <taxon>Sordariaceae</taxon>
        <taxon>Sordaria</taxon>
    </lineage>
</organism>
<proteinExistence type="predicted"/>
<dbReference type="VEuPathDB" id="FungiDB:SMAC_03347"/>